<comment type="caution">
    <text evidence="7">The sequence shown here is derived from an EMBL/GenBank/DDBJ whole genome shotgun (WGS) entry which is preliminary data.</text>
</comment>
<dbReference type="SUPFAM" id="SSF52540">
    <property type="entry name" value="P-loop containing nucleoside triphosphate hydrolases"/>
    <property type="match status" value="1"/>
</dbReference>
<evidence type="ECO:0000256" key="1">
    <source>
        <dbReference type="ARBA" id="ARBA00005417"/>
    </source>
</evidence>
<dbReference type="GO" id="GO:0016887">
    <property type="term" value="F:ATP hydrolysis activity"/>
    <property type="evidence" value="ECO:0007669"/>
    <property type="project" value="InterPro"/>
</dbReference>
<dbReference type="EMBL" id="JJMT01000009">
    <property type="protein sequence ID" value="KEO45840.1"/>
    <property type="molecule type" value="Genomic_DNA"/>
</dbReference>
<dbReference type="Gene3D" id="3.40.50.300">
    <property type="entry name" value="P-loop containing nucleotide triphosphate hydrolases"/>
    <property type="match status" value="1"/>
</dbReference>
<dbReference type="GO" id="GO:0006865">
    <property type="term" value="P:amino acid transport"/>
    <property type="evidence" value="ECO:0007669"/>
    <property type="project" value="UniProtKB-KW"/>
</dbReference>
<comment type="similarity">
    <text evidence="1">Belongs to the ABC transporter superfamily.</text>
</comment>
<dbReference type="PANTHER" id="PTHR42798:SF7">
    <property type="entry name" value="ALPHA-D-RIBOSE 1-METHYLPHOSPHONATE 5-TRIPHOSPHATE SYNTHASE SUBUNIT PHNL"/>
    <property type="match status" value="1"/>
</dbReference>
<evidence type="ECO:0000256" key="4">
    <source>
        <dbReference type="ARBA" id="ARBA00022840"/>
    </source>
</evidence>
<dbReference type="Pfam" id="PF00005">
    <property type="entry name" value="ABC_tran"/>
    <property type="match status" value="1"/>
</dbReference>
<dbReference type="RefSeq" id="WP_037601342.1">
    <property type="nucleotide sequence ID" value="NZ_JJMS01000030.1"/>
</dbReference>
<protein>
    <submittedName>
        <fullName evidence="7">Bacitracin ABC transporter ATP-binding protein</fullName>
    </submittedName>
</protein>
<evidence type="ECO:0000256" key="5">
    <source>
        <dbReference type="ARBA" id="ARBA00022970"/>
    </source>
</evidence>
<name>A0A074J0I4_STRSL</name>
<keyword evidence="3" id="KW-0547">Nucleotide-binding</keyword>
<evidence type="ECO:0000259" key="6">
    <source>
        <dbReference type="PROSITE" id="PS50893"/>
    </source>
</evidence>
<keyword evidence="2" id="KW-0813">Transport</keyword>
<dbReference type="Proteomes" id="UP000027855">
    <property type="component" value="Unassembled WGS sequence"/>
</dbReference>
<accession>A0A074J0I4</accession>
<evidence type="ECO:0000256" key="3">
    <source>
        <dbReference type="ARBA" id="ARBA00022741"/>
    </source>
</evidence>
<dbReference type="InterPro" id="IPR003439">
    <property type="entry name" value="ABC_transporter-like_ATP-bd"/>
</dbReference>
<gene>
    <name evidence="7" type="ORF">DL07_11015</name>
</gene>
<dbReference type="FunFam" id="3.40.50.300:FF:000032">
    <property type="entry name" value="Export ABC transporter ATP-binding protein"/>
    <property type="match status" value="1"/>
</dbReference>
<reference evidence="7 8" key="1">
    <citation type="submission" date="2014-04" db="EMBL/GenBank/DDBJ databases">
        <title>Variable characteristics of bacteriocin-producing Streptococcus salivarius strains isolated from Malaysian subjects.</title>
        <authorList>
            <person name="Philip K."/>
            <person name="Barbour A."/>
        </authorList>
    </citation>
    <scope>NUCLEOTIDE SEQUENCE [LARGE SCALE GENOMIC DNA]</scope>
    <source>
        <strain evidence="7 8">NU10</strain>
    </source>
</reference>
<dbReference type="CDD" id="cd03255">
    <property type="entry name" value="ABC_MJ0796_LolCDE_FtsE"/>
    <property type="match status" value="1"/>
</dbReference>
<keyword evidence="4 7" id="KW-0067">ATP-binding</keyword>
<dbReference type="AlphaFoldDB" id="A0A074J0I4"/>
<dbReference type="InterPro" id="IPR003593">
    <property type="entry name" value="AAA+_ATPase"/>
</dbReference>
<dbReference type="PANTHER" id="PTHR42798">
    <property type="entry name" value="LIPOPROTEIN-RELEASING SYSTEM ATP-BINDING PROTEIN LOLD"/>
    <property type="match status" value="1"/>
</dbReference>
<evidence type="ECO:0000313" key="8">
    <source>
        <dbReference type="Proteomes" id="UP000027855"/>
    </source>
</evidence>
<dbReference type="PROSITE" id="PS00211">
    <property type="entry name" value="ABC_TRANSPORTER_1"/>
    <property type="match status" value="1"/>
</dbReference>
<dbReference type="InterPro" id="IPR027417">
    <property type="entry name" value="P-loop_NTPase"/>
</dbReference>
<feature type="domain" description="ABC transporter" evidence="6">
    <location>
        <begin position="4"/>
        <end position="241"/>
    </location>
</feature>
<dbReference type="GO" id="GO:0005524">
    <property type="term" value="F:ATP binding"/>
    <property type="evidence" value="ECO:0007669"/>
    <property type="project" value="UniProtKB-KW"/>
</dbReference>
<dbReference type="InterPro" id="IPR017871">
    <property type="entry name" value="ABC_transporter-like_CS"/>
</dbReference>
<evidence type="ECO:0000313" key="7">
    <source>
        <dbReference type="EMBL" id="KEO45840.1"/>
    </source>
</evidence>
<keyword evidence="5" id="KW-0029">Amino-acid transport</keyword>
<dbReference type="SMART" id="SM00382">
    <property type="entry name" value="AAA"/>
    <property type="match status" value="1"/>
</dbReference>
<dbReference type="GO" id="GO:0022857">
    <property type="term" value="F:transmembrane transporter activity"/>
    <property type="evidence" value="ECO:0007669"/>
    <property type="project" value="UniProtKB-ARBA"/>
</dbReference>
<sequence length="245" mass="27493">MNQLILKDVCKKYPNQPNYALDHINLTVGKGEFVAVMGRSGSGKTTLLNVTSIIDKIDSGSIYCADREISAFSDNEATNFRKNDIGFVFQDYMLLDSLTIRENISVALSLKNVDSSKIDDLINSYAKRFNLYEQLKKYPYQLSGGQRQRVSIIRAIIKEPEIIFADEPTGALDLKSSEGTMRILSEINKTEKVTILMVTHDVLSASYADRVVLLKDGKLHMEIDKEDCGESFYDVITQALSDRGE</sequence>
<proteinExistence type="inferred from homology"/>
<dbReference type="PROSITE" id="PS50893">
    <property type="entry name" value="ABC_TRANSPORTER_2"/>
    <property type="match status" value="1"/>
</dbReference>
<dbReference type="InterPro" id="IPR017911">
    <property type="entry name" value="MacB-like_ATP-bd"/>
</dbReference>
<organism evidence="7 8">
    <name type="scientific">Streptococcus salivarius</name>
    <dbReference type="NCBI Taxonomy" id="1304"/>
    <lineage>
        <taxon>Bacteria</taxon>
        <taxon>Bacillati</taxon>
        <taxon>Bacillota</taxon>
        <taxon>Bacilli</taxon>
        <taxon>Lactobacillales</taxon>
        <taxon>Streptococcaceae</taxon>
        <taxon>Streptococcus</taxon>
    </lineage>
</organism>
<dbReference type="GO" id="GO:0098796">
    <property type="term" value="C:membrane protein complex"/>
    <property type="evidence" value="ECO:0007669"/>
    <property type="project" value="UniProtKB-ARBA"/>
</dbReference>
<evidence type="ECO:0000256" key="2">
    <source>
        <dbReference type="ARBA" id="ARBA00022448"/>
    </source>
</evidence>